<name>A0A8H6L058_9LECA</name>
<dbReference type="EMBL" id="JACCJC010000066">
    <property type="protein sequence ID" value="KAF6230626.1"/>
    <property type="molecule type" value="Genomic_DNA"/>
</dbReference>
<dbReference type="OrthoDB" id="5587367at2759"/>
<evidence type="ECO:0000313" key="4">
    <source>
        <dbReference type="Proteomes" id="UP000578531"/>
    </source>
</evidence>
<dbReference type="SUPFAM" id="SSF89957">
    <property type="entry name" value="MTH1187/YkoF-like"/>
    <property type="match status" value="1"/>
</dbReference>
<sequence>MMAPPKDLDLETLATPENCVADFCLIPIGTTVSVSQEVADVQRLMQKSHLSYSMHSAGTTVEGPWDDVMRLIGQAHFMLHQKGIVRIQTDIRVGSRTDKKQKFSEKVTAVNEILAADVK</sequence>
<evidence type="ECO:0000313" key="3">
    <source>
        <dbReference type="EMBL" id="KAF6230626.1"/>
    </source>
</evidence>
<gene>
    <name evidence="3" type="ORF">HO173_011163</name>
</gene>
<dbReference type="GeneID" id="59292807"/>
<evidence type="ECO:0000259" key="2">
    <source>
        <dbReference type="Pfam" id="PF01910"/>
    </source>
</evidence>
<evidence type="ECO:0000256" key="1">
    <source>
        <dbReference type="ARBA" id="ARBA00010272"/>
    </source>
</evidence>
<dbReference type="NCBIfam" id="TIGR00106">
    <property type="entry name" value="MTH1187 family thiamine-binding protein"/>
    <property type="match status" value="1"/>
</dbReference>
<dbReference type="Pfam" id="PF01910">
    <property type="entry name" value="Thiamine_BP"/>
    <property type="match status" value="1"/>
</dbReference>
<dbReference type="InterPro" id="IPR029756">
    <property type="entry name" value="MTH1187/YkoF-like"/>
</dbReference>
<organism evidence="3 4">
    <name type="scientific">Letharia columbiana</name>
    <dbReference type="NCBI Taxonomy" id="112416"/>
    <lineage>
        <taxon>Eukaryota</taxon>
        <taxon>Fungi</taxon>
        <taxon>Dikarya</taxon>
        <taxon>Ascomycota</taxon>
        <taxon>Pezizomycotina</taxon>
        <taxon>Lecanoromycetes</taxon>
        <taxon>OSLEUM clade</taxon>
        <taxon>Lecanoromycetidae</taxon>
        <taxon>Lecanorales</taxon>
        <taxon>Lecanorineae</taxon>
        <taxon>Parmeliaceae</taxon>
        <taxon>Letharia</taxon>
    </lineage>
</organism>
<accession>A0A8H6L058</accession>
<dbReference type="PANTHER" id="PTHR33777">
    <property type="entry name" value="UPF0045 PROTEIN ECM15"/>
    <property type="match status" value="1"/>
</dbReference>
<keyword evidence="4" id="KW-1185">Reference proteome</keyword>
<dbReference type="GO" id="GO:0005829">
    <property type="term" value="C:cytosol"/>
    <property type="evidence" value="ECO:0007669"/>
    <property type="project" value="TreeGrafter"/>
</dbReference>
<dbReference type="InterPro" id="IPR051614">
    <property type="entry name" value="UPF0045_domain"/>
</dbReference>
<protein>
    <recommendedName>
        <fullName evidence="2">Thiamine-binding protein domain-containing protein</fullName>
    </recommendedName>
</protein>
<dbReference type="PANTHER" id="PTHR33777:SF1">
    <property type="entry name" value="UPF0045 PROTEIN ECM15"/>
    <property type="match status" value="1"/>
</dbReference>
<dbReference type="AlphaFoldDB" id="A0A8H6L058"/>
<reference evidence="3 4" key="1">
    <citation type="journal article" date="2020" name="Genomics">
        <title>Complete, high-quality genomes from long-read metagenomic sequencing of two wolf lichen thalli reveals enigmatic genome architecture.</title>
        <authorList>
            <person name="McKenzie S.K."/>
            <person name="Walston R.F."/>
            <person name="Allen J.L."/>
        </authorList>
    </citation>
    <scope>NUCLEOTIDE SEQUENCE [LARGE SCALE GENOMIC DNA]</scope>
    <source>
        <strain evidence="3">WasteWater2</strain>
    </source>
</reference>
<feature type="domain" description="Thiamine-binding protein" evidence="2">
    <location>
        <begin position="21"/>
        <end position="110"/>
    </location>
</feature>
<dbReference type="Gene3D" id="3.30.70.930">
    <property type="match status" value="1"/>
</dbReference>
<dbReference type="RefSeq" id="XP_037160094.1">
    <property type="nucleotide sequence ID" value="XM_037313045.1"/>
</dbReference>
<dbReference type="Proteomes" id="UP000578531">
    <property type="component" value="Unassembled WGS sequence"/>
</dbReference>
<comment type="similarity">
    <text evidence="1">Belongs to the UPF0045 family.</text>
</comment>
<proteinExistence type="inferred from homology"/>
<comment type="caution">
    <text evidence="3">The sequence shown here is derived from an EMBL/GenBank/DDBJ whole genome shotgun (WGS) entry which is preliminary data.</text>
</comment>
<dbReference type="InterPro" id="IPR002767">
    <property type="entry name" value="Thiamine_BP"/>
</dbReference>